<proteinExistence type="predicted"/>
<dbReference type="PANTHER" id="PTHR32301">
    <property type="entry name" value="COUNTIN RECEPTOR CNR3-RELATED"/>
    <property type="match status" value="1"/>
</dbReference>
<dbReference type="AlphaFoldDB" id="A0A0E2Z961"/>
<dbReference type="InterPro" id="IPR053259">
    <property type="entry name" value="Golvesin-related_Golgi"/>
</dbReference>
<protein>
    <recommendedName>
        <fullName evidence="3">Sulfotransferase family protein</fullName>
    </recommendedName>
</protein>
<comment type="caution">
    <text evidence="1">The sequence shown here is derived from an EMBL/GenBank/DDBJ whole genome shotgun (WGS) entry which is preliminary data.</text>
</comment>
<name>A0A0E2Z961_9GAMM</name>
<dbReference type="HOGENOM" id="CLU_054547_0_0_6"/>
<dbReference type="GO" id="GO:0016020">
    <property type="term" value="C:membrane"/>
    <property type="evidence" value="ECO:0007669"/>
    <property type="project" value="InterPro"/>
</dbReference>
<evidence type="ECO:0008006" key="3">
    <source>
        <dbReference type="Google" id="ProtNLM"/>
    </source>
</evidence>
<dbReference type="Pfam" id="PF03567">
    <property type="entry name" value="Sulfotransfer_2"/>
    <property type="match status" value="1"/>
</dbReference>
<accession>A0A0E2Z961</accession>
<dbReference type="InterPro" id="IPR005331">
    <property type="entry name" value="Sulfotransferase"/>
</dbReference>
<dbReference type="SUPFAM" id="SSF52540">
    <property type="entry name" value="P-loop containing nucleoside triphosphate hydrolases"/>
    <property type="match status" value="1"/>
</dbReference>
<dbReference type="EMBL" id="JPGN01000023">
    <property type="protein sequence ID" value="KFI20230.1"/>
    <property type="molecule type" value="Genomic_DNA"/>
</dbReference>
<dbReference type="InterPro" id="IPR027417">
    <property type="entry name" value="P-loop_NTPase"/>
</dbReference>
<dbReference type="PANTHER" id="PTHR32301:SF6">
    <property type="entry name" value="GOLVESIN-RELATED"/>
    <property type="match status" value="1"/>
</dbReference>
<dbReference type="Gene3D" id="3.40.50.300">
    <property type="entry name" value="P-loop containing nucleotide triphosphate hydrolases"/>
    <property type="match status" value="1"/>
</dbReference>
<dbReference type="Proteomes" id="UP000028839">
    <property type="component" value="Unassembled WGS sequence"/>
</dbReference>
<organism evidence="1 2">
    <name type="scientific">Nitrosococcus oceani C-27</name>
    <dbReference type="NCBI Taxonomy" id="314279"/>
    <lineage>
        <taxon>Bacteria</taxon>
        <taxon>Pseudomonadati</taxon>
        <taxon>Pseudomonadota</taxon>
        <taxon>Gammaproteobacteria</taxon>
        <taxon>Chromatiales</taxon>
        <taxon>Chromatiaceae</taxon>
        <taxon>Nitrosococcus</taxon>
    </lineage>
</organism>
<sequence length="319" mass="36974">MAGKIFDCNEPIRIDAQAIAAWQSLPVAERSRRNRDWIGPRVIQWKQLQEASLPHDPCHYRLFYLHAPKTGGTTLQHLIAKNYRVNDVLQVNAKEALRNPGLLYKKGELPKSVITGHYDMGHLLYRALEGPFFHLTLLRHPVPRVLSLYNYMLGKTDHNHHQKAVTRSFPEFIQSVDIFELSNGQTKRLAGSIGLKIDQPSSLGDEALEIAKDNLAHRFTCFGLQDRYTELLLIMKQLLGWADIFYRCRNVSEKRVKKEDMDQETLACIQERNYYDLALYDFASQLFEERCRQLGITQARVEGFWKANDQYLELLSRSL</sequence>
<evidence type="ECO:0000313" key="2">
    <source>
        <dbReference type="Proteomes" id="UP000028839"/>
    </source>
</evidence>
<reference evidence="1 2" key="1">
    <citation type="submission" date="2014-07" db="EMBL/GenBank/DDBJ databases">
        <title>Comparative analysis of Nitrosococcus oceani genome inventories of strains from Pacific and Atlantic gyres.</title>
        <authorList>
            <person name="Lim C.K."/>
            <person name="Wang L."/>
            <person name="Sayavedra-Soto L.A."/>
            <person name="Klotz M.G."/>
        </authorList>
    </citation>
    <scope>NUCLEOTIDE SEQUENCE [LARGE SCALE GENOMIC DNA]</scope>
    <source>
        <strain evidence="1 2">C-27</strain>
    </source>
</reference>
<gene>
    <name evidence="1" type="ORF">IB75_03735</name>
</gene>
<dbReference type="OrthoDB" id="7981249at2"/>
<evidence type="ECO:0000313" key="1">
    <source>
        <dbReference type="EMBL" id="KFI20230.1"/>
    </source>
</evidence>
<dbReference type="GO" id="GO:0008146">
    <property type="term" value="F:sulfotransferase activity"/>
    <property type="evidence" value="ECO:0007669"/>
    <property type="project" value="InterPro"/>
</dbReference>